<comment type="caution">
    <text evidence="1">The sequence shown here is derived from an EMBL/GenBank/DDBJ whole genome shotgun (WGS) entry which is preliminary data.</text>
</comment>
<organism evidence="1 2">
    <name type="scientific">Streptomyces showdoensis</name>
    <dbReference type="NCBI Taxonomy" id="68268"/>
    <lineage>
        <taxon>Bacteria</taxon>
        <taxon>Bacillati</taxon>
        <taxon>Actinomycetota</taxon>
        <taxon>Actinomycetes</taxon>
        <taxon>Kitasatosporales</taxon>
        <taxon>Streptomycetaceae</taxon>
        <taxon>Streptomyces</taxon>
    </lineage>
</organism>
<evidence type="ECO:0000313" key="2">
    <source>
        <dbReference type="Proteomes" id="UP000265325"/>
    </source>
</evidence>
<protein>
    <recommendedName>
        <fullName evidence="3">HTH merR-type domain-containing protein</fullName>
    </recommendedName>
</protein>
<reference evidence="1 2" key="1">
    <citation type="submission" date="2015-05" db="EMBL/GenBank/DDBJ databases">
        <title>Draft Genome assembly of Streptomyces showdoensis.</title>
        <authorList>
            <person name="Thapa K.K."/>
            <person name="Metsa-Ketela M."/>
        </authorList>
    </citation>
    <scope>NUCLEOTIDE SEQUENCE [LARGE SCALE GENOMIC DNA]</scope>
    <source>
        <strain evidence="1 2">ATCC 15227</strain>
    </source>
</reference>
<dbReference type="AlphaFoldDB" id="A0A2P2GLA2"/>
<proteinExistence type="predicted"/>
<gene>
    <name evidence="1" type="ORF">VO63_19110</name>
</gene>
<dbReference type="EMBL" id="LAQS01000028">
    <property type="protein sequence ID" value="KKZ72290.1"/>
    <property type="molecule type" value="Genomic_DNA"/>
</dbReference>
<keyword evidence="2" id="KW-1185">Reference proteome</keyword>
<sequence>MEYLQPPAGTVTTSLAALAAGVQPATIRDWVRRGVLTRCGGSTLRPVYRIEDVQVARRAAKPTRPGQRAVKAA</sequence>
<dbReference type="Proteomes" id="UP000265325">
    <property type="component" value="Unassembled WGS sequence"/>
</dbReference>
<name>A0A2P2GLA2_STREW</name>
<accession>A0A2P2GLA2</accession>
<evidence type="ECO:0000313" key="1">
    <source>
        <dbReference type="EMBL" id="KKZ72290.1"/>
    </source>
</evidence>
<evidence type="ECO:0008006" key="3">
    <source>
        <dbReference type="Google" id="ProtNLM"/>
    </source>
</evidence>